<keyword evidence="8" id="KW-1185">Reference proteome</keyword>
<comment type="similarity">
    <text evidence="2">Belongs to the bacterial solute-binding protein 8 family.</text>
</comment>
<evidence type="ECO:0000256" key="3">
    <source>
        <dbReference type="ARBA" id="ARBA00022448"/>
    </source>
</evidence>
<keyword evidence="3" id="KW-0813">Transport</keyword>
<evidence type="ECO:0000256" key="2">
    <source>
        <dbReference type="ARBA" id="ARBA00008814"/>
    </source>
</evidence>
<evidence type="ECO:0000313" key="8">
    <source>
        <dbReference type="Proteomes" id="UP000516173"/>
    </source>
</evidence>
<evidence type="ECO:0000313" key="7">
    <source>
        <dbReference type="EMBL" id="BCK53078.1"/>
    </source>
</evidence>
<evidence type="ECO:0000259" key="6">
    <source>
        <dbReference type="PROSITE" id="PS50983"/>
    </source>
</evidence>
<feature type="chain" id="PRO_5028990277" evidence="5">
    <location>
        <begin position="39"/>
        <end position="335"/>
    </location>
</feature>
<dbReference type="InterPro" id="IPR002491">
    <property type="entry name" value="ABC_transptr_periplasmic_BD"/>
</dbReference>
<dbReference type="EMBL" id="AP023396">
    <property type="protein sequence ID" value="BCK53078.1"/>
    <property type="molecule type" value="Genomic_DNA"/>
</dbReference>
<evidence type="ECO:0000256" key="4">
    <source>
        <dbReference type="ARBA" id="ARBA00022729"/>
    </source>
</evidence>
<comment type="subcellular location">
    <subcellularLocation>
        <location evidence="1">Cell envelope</location>
    </subcellularLocation>
</comment>
<dbReference type="SUPFAM" id="SSF53807">
    <property type="entry name" value="Helical backbone' metal receptor"/>
    <property type="match status" value="1"/>
</dbReference>
<name>A0A7G1KD35_9NOCA</name>
<evidence type="ECO:0000256" key="5">
    <source>
        <dbReference type="SAM" id="SignalP"/>
    </source>
</evidence>
<reference evidence="7 8" key="1">
    <citation type="submission" date="2020-08" db="EMBL/GenBank/DDBJ databases">
        <title>Genome Sequencing of Nocardia wallacei strain FMUON74 and assembly.</title>
        <authorList>
            <person name="Toyokawa M."/>
            <person name="Uesaka K."/>
        </authorList>
    </citation>
    <scope>NUCLEOTIDE SEQUENCE [LARGE SCALE GENOMIC DNA]</scope>
    <source>
        <strain evidence="7 8">FMUON74</strain>
    </source>
</reference>
<dbReference type="Gene3D" id="3.40.50.1980">
    <property type="entry name" value="Nitrogenase molybdenum iron protein domain"/>
    <property type="match status" value="2"/>
</dbReference>
<dbReference type="PANTHER" id="PTHR30532">
    <property type="entry name" value="IRON III DICITRATE-BINDING PERIPLASMIC PROTEIN"/>
    <property type="match status" value="1"/>
</dbReference>
<dbReference type="Pfam" id="PF01497">
    <property type="entry name" value="Peripla_BP_2"/>
    <property type="match status" value="1"/>
</dbReference>
<dbReference type="InterPro" id="IPR051313">
    <property type="entry name" value="Bact_iron-sidero_bind"/>
</dbReference>
<dbReference type="GO" id="GO:1901678">
    <property type="term" value="P:iron coordination entity transport"/>
    <property type="evidence" value="ECO:0007669"/>
    <property type="project" value="UniProtKB-ARBA"/>
</dbReference>
<protein>
    <submittedName>
        <fullName evidence="7">Iron ABC transporter substrate-binding protein</fullName>
    </submittedName>
</protein>
<accession>A0A7G1KD35</accession>
<keyword evidence="4 5" id="KW-0732">Signal</keyword>
<dbReference type="Proteomes" id="UP000516173">
    <property type="component" value="Chromosome"/>
</dbReference>
<dbReference type="PROSITE" id="PS50983">
    <property type="entry name" value="FE_B12_PBP"/>
    <property type="match status" value="1"/>
</dbReference>
<dbReference type="GO" id="GO:0030288">
    <property type="term" value="C:outer membrane-bounded periplasmic space"/>
    <property type="evidence" value="ECO:0007669"/>
    <property type="project" value="TreeGrafter"/>
</dbReference>
<dbReference type="KEGG" id="nwl:NWFMUON74_08500"/>
<gene>
    <name evidence="7" type="ORF">NWFMUON74_08500</name>
</gene>
<evidence type="ECO:0000256" key="1">
    <source>
        <dbReference type="ARBA" id="ARBA00004196"/>
    </source>
</evidence>
<organism evidence="7 8">
    <name type="scientific">Nocardia wallacei</name>
    <dbReference type="NCBI Taxonomy" id="480035"/>
    <lineage>
        <taxon>Bacteria</taxon>
        <taxon>Bacillati</taxon>
        <taxon>Actinomycetota</taxon>
        <taxon>Actinomycetes</taxon>
        <taxon>Mycobacteriales</taxon>
        <taxon>Nocardiaceae</taxon>
        <taxon>Nocardia</taxon>
    </lineage>
</organism>
<dbReference type="AlphaFoldDB" id="A0A7G1KD35"/>
<feature type="domain" description="Fe/B12 periplasmic-binding" evidence="6">
    <location>
        <begin position="69"/>
        <end position="334"/>
    </location>
</feature>
<sequence length="335" mass="34735">MNPGRTLARRPFGRRARAAARRTVMAAMALGLVLGAAACGSSDSTSGSGDAVTIKHTMGEATIEGTPERVVTIGPQWLDAAVALGVTPVGYLVPGAAPGQTVPWLPQSLAQQSKALTAGGDVAEQIAALNPDLIVAPGYMMDKAMYDKLSKLAPTIGPLTSAQIDPWEDQTTALGKALRKESAAEQVIADVHGKIDAVAARHPGLRGKTFLTCMLTTPTQLMVLADPKDGSAQAFTRMGLTMPEKLVAEAPSGGRLALSPERLGDLTADLLVCGAAPGLEAKFKQLPGYAELPSVRQGGIAFVDMITINAINVPTALSLPYVLDKLEPTLANVGK</sequence>
<feature type="signal peptide" evidence="5">
    <location>
        <begin position="1"/>
        <end position="38"/>
    </location>
</feature>
<proteinExistence type="inferred from homology"/>
<dbReference type="PANTHER" id="PTHR30532:SF24">
    <property type="entry name" value="FERRIC ENTEROBACTIN-BINDING PERIPLASMIC PROTEIN FEPB"/>
    <property type="match status" value="1"/>
</dbReference>